<sequence>MVAVTIGHNVYLPSIAKESMRSYCSQCGFPQATCLCQHLSSIISPVELVILQHSKEATHAKNTARLVSLCVEKTTVYSGIHTYDFNTAQTHIEQSAAGLVYPGENSQPIESTAFSDHPPPLLILLDGSWSQAYGLYQRLSWLHHLPQWHFNHAPPSAYRIRHTARGYSLSTLEAAAYALQVGYGVDSRPLHQLQQAMQEQWRGPVAHQRGK</sequence>
<dbReference type="Proteomes" id="UP000262073">
    <property type="component" value="Chromosome"/>
</dbReference>
<evidence type="ECO:0000259" key="6">
    <source>
        <dbReference type="SMART" id="SM01144"/>
    </source>
</evidence>
<evidence type="ECO:0000256" key="4">
    <source>
        <dbReference type="ARBA" id="ARBA00022694"/>
    </source>
</evidence>
<evidence type="ECO:0000313" key="8">
    <source>
        <dbReference type="Proteomes" id="UP000262073"/>
    </source>
</evidence>
<dbReference type="AlphaFoldDB" id="A0A346NHA4"/>
<keyword evidence="2" id="KW-0808">Transferase</keyword>
<keyword evidence="8" id="KW-1185">Reference proteome</keyword>
<dbReference type="Pfam" id="PF03942">
    <property type="entry name" value="DTW"/>
    <property type="match status" value="1"/>
</dbReference>
<evidence type="ECO:0000256" key="2">
    <source>
        <dbReference type="ARBA" id="ARBA00022679"/>
    </source>
</evidence>
<evidence type="ECO:0000256" key="1">
    <source>
        <dbReference type="ARBA" id="ARBA00012386"/>
    </source>
</evidence>
<reference evidence="7 8" key="1">
    <citation type="submission" date="2018-08" db="EMBL/GenBank/DDBJ databases">
        <title>Salinimonas sediminis sp. nov., a piezophilic bacterium isolated from a deep-sea sediment sample from the New Britain Trench.</title>
        <authorList>
            <person name="Cao J."/>
        </authorList>
    </citation>
    <scope>NUCLEOTIDE SEQUENCE [LARGE SCALE GENOMIC DNA]</scope>
    <source>
        <strain evidence="7 8">N102</strain>
    </source>
</reference>
<evidence type="ECO:0000313" key="7">
    <source>
        <dbReference type="EMBL" id="AXR04911.1"/>
    </source>
</evidence>
<dbReference type="OrthoDB" id="268835at2"/>
<gene>
    <name evidence="7" type="ORF">D0Y50_00125</name>
</gene>
<accession>A0A346NHA4</accession>
<feature type="domain" description="DTW" evidence="6">
    <location>
        <begin position="20"/>
        <end position="206"/>
    </location>
</feature>
<dbReference type="GO" id="GO:0016432">
    <property type="term" value="F:tRNA-uridine aminocarboxypropyltransferase activity"/>
    <property type="evidence" value="ECO:0007669"/>
    <property type="project" value="UniProtKB-EC"/>
</dbReference>
<dbReference type="InterPro" id="IPR005636">
    <property type="entry name" value="DTW"/>
</dbReference>
<name>A0A346NHA4_9ALTE</name>
<dbReference type="EC" id="2.5.1.25" evidence="1"/>
<dbReference type="InterPro" id="IPR039262">
    <property type="entry name" value="DTWD2/TAPT"/>
</dbReference>
<dbReference type="KEGG" id="salm:D0Y50_00125"/>
<dbReference type="EMBL" id="CP031769">
    <property type="protein sequence ID" value="AXR04911.1"/>
    <property type="molecule type" value="Genomic_DNA"/>
</dbReference>
<organism evidence="7 8">
    <name type="scientific">Salinimonas sediminis</name>
    <dbReference type="NCBI Taxonomy" id="2303538"/>
    <lineage>
        <taxon>Bacteria</taxon>
        <taxon>Pseudomonadati</taxon>
        <taxon>Pseudomonadota</taxon>
        <taxon>Gammaproteobacteria</taxon>
        <taxon>Alteromonadales</taxon>
        <taxon>Alteromonadaceae</taxon>
        <taxon>Alteromonas/Salinimonas group</taxon>
        <taxon>Salinimonas</taxon>
    </lineage>
</organism>
<protein>
    <recommendedName>
        <fullName evidence="1">tRNA-uridine aminocarboxypropyltransferase</fullName>
        <ecNumber evidence="1">2.5.1.25</ecNumber>
    </recommendedName>
</protein>
<comment type="similarity">
    <text evidence="5">Belongs to the TDD superfamily. DTWD2 family.</text>
</comment>
<evidence type="ECO:0000256" key="3">
    <source>
        <dbReference type="ARBA" id="ARBA00022691"/>
    </source>
</evidence>
<dbReference type="SMART" id="SM01144">
    <property type="entry name" value="DTW"/>
    <property type="match status" value="1"/>
</dbReference>
<evidence type="ECO:0000256" key="5">
    <source>
        <dbReference type="ARBA" id="ARBA00034489"/>
    </source>
</evidence>
<dbReference type="PANTHER" id="PTHR21392">
    <property type="entry name" value="TRNA-URIDINE AMINOCARBOXYPROPYLTRANSFERASE 2"/>
    <property type="match status" value="1"/>
</dbReference>
<proteinExistence type="inferred from homology"/>
<dbReference type="GO" id="GO:0008033">
    <property type="term" value="P:tRNA processing"/>
    <property type="evidence" value="ECO:0007669"/>
    <property type="project" value="UniProtKB-KW"/>
</dbReference>
<keyword evidence="4" id="KW-0819">tRNA processing</keyword>
<keyword evidence="3" id="KW-0949">S-adenosyl-L-methionine</keyword>
<dbReference type="PANTHER" id="PTHR21392:SF0">
    <property type="entry name" value="TRNA-URIDINE AMINOCARBOXYPROPYLTRANSFERASE 2"/>
    <property type="match status" value="1"/>
</dbReference>